<dbReference type="RefSeq" id="WP_073341306.1">
    <property type="nucleotide sequence ID" value="NZ_FQVH01000002.1"/>
</dbReference>
<evidence type="ECO:0000313" key="3">
    <source>
        <dbReference type="Proteomes" id="UP000184088"/>
    </source>
</evidence>
<comment type="similarity">
    <text evidence="1">Belongs to the ROK (NagC/XylR) family.</text>
</comment>
<keyword evidence="2" id="KW-0808">Transferase</keyword>
<dbReference type="Pfam" id="PF00480">
    <property type="entry name" value="ROK"/>
    <property type="match status" value="1"/>
</dbReference>
<evidence type="ECO:0000313" key="2">
    <source>
        <dbReference type="EMBL" id="SHE46685.1"/>
    </source>
</evidence>
<dbReference type="Gene3D" id="3.30.420.40">
    <property type="match status" value="2"/>
</dbReference>
<keyword evidence="3" id="KW-1185">Reference proteome</keyword>
<dbReference type="SUPFAM" id="SSF53067">
    <property type="entry name" value="Actin-like ATPase domain"/>
    <property type="match status" value="1"/>
</dbReference>
<accession>A0A1M4TQL3</accession>
<reference evidence="2 3" key="1">
    <citation type="submission" date="2016-11" db="EMBL/GenBank/DDBJ databases">
        <authorList>
            <person name="Jaros S."/>
            <person name="Januszkiewicz K."/>
            <person name="Wedrychowicz H."/>
        </authorList>
    </citation>
    <scope>NUCLEOTIDE SEQUENCE [LARGE SCALE GENOMIC DNA]</scope>
    <source>
        <strain evidence="2 3">DSM 17918</strain>
    </source>
</reference>
<evidence type="ECO:0000256" key="1">
    <source>
        <dbReference type="ARBA" id="ARBA00006479"/>
    </source>
</evidence>
<protein>
    <submittedName>
        <fullName evidence="2">Glucokinase</fullName>
    </submittedName>
</protein>
<sequence>MYRVAALDIGGTKMLGGIISEDGEILYSEEIATCAQLGRDAVIKNMLHILKQLLDNVPDVKAIGVGTTGRVNVNEGTIYHATDMMPGWTGVDVAGIIKKNFGLPVAVENDVNAMAIGEGWLGASKDYNTYLCLALGTGVGGAYVENRHILHGRHWGGAELGHVLLHAGGRQCLCGLKGCIEQYISGTALYKRYNELSGENIKSAKDVMERLQSSDKFAKIVIDEFTTDLAYSILSLNNAFDPEFFVIGGGLIGSMKLWWEDFMEKLSAYQPNFKVLPAKLGNKATMLGAARLALNLII</sequence>
<dbReference type="PANTHER" id="PTHR18964">
    <property type="entry name" value="ROK (REPRESSOR, ORF, KINASE) FAMILY"/>
    <property type="match status" value="1"/>
</dbReference>
<gene>
    <name evidence="2" type="ORF">SAMN02746089_00277</name>
</gene>
<dbReference type="OrthoDB" id="9810372at2"/>
<dbReference type="STRING" id="1121256.SAMN02746089_00277"/>
<dbReference type="InterPro" id="IPR043129">
    <property type="entry name" value="ATPase_NBD"/>
</dbReference>
<dbReference type="AlphaFoldDB" id="A0A1M4TQL3"/>
<organism evidence="2 3">
    <name type="scientific">Caldanaerobius fijiensis DSM 17918</name>
    <dbReference type="NCBI Taxonomy" id="1121256"/>
    <lineage>
        <taxon>Bacteria</taxon>
        <taxon>Bacillati</taxon>
        <taxon>Bacillota</taxon>
        <taxon>Clostridia</taxon>
        <taxon>Thermoanaerobacterales</taxon>
        <taxon>Thermoanaerobacteraceae</taxon>
        <taxon>Caldanaerobius</taxon>
    </lineage>
</organism>
<dbReference type="CDD" id="cd24068">
    <property type="entry name" value="ASKHA_NBD_ROK_FnNanK-like"/>
    <property type="match status" value="1"/>
</dbReference>
<dbReference type="EMBL" id="FQVH01000002">
    <property type="protein sequence ID" value="SHE46685.1"/>
    <property type="molecule type" value="Genomic_DNA"/>
</dbReference>
<name>A0A1M4TQL3_9THEO</name>
<keyword evidence="2" id="KW-0418">Kinase</keyword>
<dbReference type="Proteomes" id="UP000184088">
    <property type="component" value="Unassembled WGS sequence"/>
</dbReference>
<dbReference type="InterPro" id="IPR000600">
    <property type="entry name" value="ROK"/>
</dbReference>
<proteinExistence type="inferred from homology"/>
<dbReference type="GO" id="GO:0016301">
    <property type="term" value="F:kinase activity"/>
    <property type="evidence" value="ECO:0007669"/>
    <property type="project" value="UniProtKB-KW"/>
</dbReference>
<dbReference type="PANTHER" id="PTHR18964:SF149">
    <property type="entry name" value="BIFUNCTIONAL UDP-N-ACETYLGLUCOSAMINE 2-EPIMERASE_N-ACETYLMANNOSAMINE KINASE"/>
    <property type="match status" value="1"/>
</dbReference>